<feature type="transmembrane region" description="Helical" evidence="6">
    <location>
        <begin position="245"/>
        <end position="268"/>
    </location>
</feature>
<feature type="transmembrane region" description="Helical" evidence="6">
    <location>
        <begin position="42"/>
        <end position="62"/>
    </location>
</feature>
<feature type="transmembrane region" description="Helical" evidence="6">
    <location>
        <begin position="155"/>
        <end position="181"/>
    </location>
</feature>
<evidence type="ECO:0000256" key="6">
    <source>
        <dbReference type="SAM" id="Phobius"/>
    </source>
</evidence>
<feature type="transmembrane region" description="Helical" evidence="6">
    <location>
        <begin position="12"/>
        <end position="30"/>
    </location>
</feature>
<feature type="transmembrane region" description="Helical" evidence="6">
    <location>
        <begin position="83"/>
        <end position="103"/>
    </location>
</feature>
<reference evidence="8" key="3">
    <citation type="submission" date="2025-08" db="UniProtKB">
        <authorList>
            <consortium name="Ensembl"/>
        </authorList>
    </citation>
    <scope>IDENTIFICATION</scope>
</reference>
<evidence type="ECO:0000313" key="9">
    <source>
        <dbReference type="Proteomes" id="UP000008144"/>
    </source>
</evidence>
<dbReference type="InterPro" id="IPR020846">
    <property type="entry name" value="MFS_dom"/>
</dbReference>
<protein>
    <recommendedName>
        <fullName evidence="7">Major facilitator superfamily (MFS) profile domain-containing protein</fullName>
    </recommendedName>
</protein>
<name>F6YSN1_CIOIN</name>
<comment type="similarity">
    <text evidence="2">Belongs to the major facilitator superfamily. MFSD6 family.</text>
</comment>
<dbReference type="InParanoid" id="F6YSN1"/>
<dbReference type="GO" id="GO:0005886">
    <property type="term" value="C:plasma membrane"/>
    <property type="evidence" value="ECO:0000318"/>
    <property type="project" value="GO_Central"/>
</dbReference>
<dbReference type="PANTHER" id="PTHR16172">
    <property type="entry name" value="MAJOR FACILITATOR SUPERFAMILY DOMAIN-CONTAINING PROTEIN 6-LIKE"/>
    <property type="match status" value="1"/>
</dbReference>
<dbReference type="EMBL" id="EAAA01001673">
    <property type="status" value="NOT_ANNOTATED_CDS"/>
    <property type="molecule type" value="Genomic_DNA"/>
</dbReference>
<dbReference type="PROSITE" id="PS50850">
    <property type="entry name" value="MFS"/>
    <property type="match status" value="1"/>
</dbReference>
<reference evidence="9" key="1">
    <citation type="journal article" date="2002" name="Science">
        <title>The draft genome of Ciona intestinalis: insights into chordate and vertebrate origins.</title>
        <authorList>
            <person name="Dehal P."/>
            <person name="Satou Y."/>
            <person name="Campbell R.K."/>
            <person name="Chapman J."/>
            <person name="Degnan B."/>
            <person name="De Tomaso A."/>
            <person name="Davidson B."/>
            <person name="Di Gregorio A."/>
            <person name="Gelpke M."/>
            <person name="Goodstein D.M."/>
            <person name="Harafuji N."/>
            <person name="Hastings K.E."/>
            <person name="Ho I."/>
            <person name="Hotta K."/>
            <person name="Huang W."/>
            <person name="Kawashima T."/>
            <person name="Lemaire P."/>
            <person name="Martinez D."/>
            <person name="Meinertzhagen I.A."/>
            <person name="Necula S."/>
            <person name="Nonaka M."/>
            <person name="Putnam N."/>
            <person name="Rash S."/>
            <person name="Saiga H."/>
            <person name="Satake M."/>
            <person name="Terry A."/>
            <person name="Yamada L."/>
            <person name="Wang H.G."/>
            <person name="Awazu S."/>
            <person name="Azumi K."/>
            <person name="Boore J."/>
            <person name="Branno M."/>
            <person name="Chin-Bow S."/>
            <person name="DeSantis R."/>
            <person name="Doyle S."/>
            <person name="Francino P."/>
            <person name="Keys D.N."/>
            <person name="Haga S."/>
            <person name="Hayashi H."/>
            <person name="Hino K."/>
            <person name="Imai K.S."/>
            <person name="Inaba K."/>
            <person name="Kano S."/>
            <person name="Kobayashi K."/>
            <person name="Kobayashi M."/>
            <person name="Lee B.I."/>
            <person name="Makabe K.W."/>
            <person name="Manohar C."/>
            <person name="Matassi G."/>
            <person name="Medina M."/>
            <person name="Mochizuki Y."/>
            <person name="Mount S."/>
            <person name="Morishita T."/>
            <person name="Miura S."/>
            <person name="Nakayama A."/>
            <person name="Nishizaka S."/>
            <person name="Nomoto H."/>
            <person name="Ohta F."/>
            <person name="Oishi K."/>
            <person name="Rigoutsos I."/>
            <person name="Sano M."/>
            <person name="Sasaki A."/>
            <person name="Sasakura Y."/>
            <person name="Shoguchi E."/>
            <person name="Shin-i T."/>
            <person name="Spagnuolo A."/>
            <person name="Stainier D."/>
            <person name="Suzuki M.M."/>
            <person name="Tassy O."/>
            <person name="Takatori N."/>
            <person name="Tokuoka M."/>
            <person name="Yagi K."/>
            <person name="Yoshizaki F."/>
            <person name="Wada S."/>
            <person name="Zhang C."/>
            <person name="Hyatt P.D."/>
            <person name="Larimer F."/>
            <person name="Detter C."/>
            <person name="Doggett N."/>
            <person name="Glavina T."/>
            <person name="Hawkins T."/>
            <person name="Richardson P."/>
            <person name="Lucas S."/>
            <person name="Kohara Y."/>
            <person name="Levine M."/>
            <person name="Satoh N."/>
            <person name="Rokhsar D.S."/>
        </authorList>
    </citation>
    <scope>NUCLEOTIDE SEQUENCE [LARGE SCALE GENOMIC DNA]</scope>
</reference>
<dbReference type="Pfam" id="PF12832">
    <property type="entry name" value="MFS_1_like"/>
    <property type="match status" value="1"/>
</dbReference>
<dbReference type="InterPro" id="IPR036259">
    <property type="entry name" value="MFS_trans_sf"/>
</dbReference>
<evidence type="ECO:0000256" key="1">
    <source>
        <dbReference type="ARBA" id="ARBA00004141"/>
    </source>
</evidence>
<evidence type="ECO:0000256" key="4">
    <source>
        <dbReference type="ARBA" id="ARBA00022989"/>
    </source>
</evidence>
<dbReference type="Proteomes" id="UP000008144">
    <property type="component" value="Chromosome 3"/>
</dbReference>
<keyword evidence="3 6" id="KW-0812">Transmembrane</keyword>
<evidence type="ECO:0000256" key="5">
    <source>
        <dbReference type="ARBA" id="ARBA00023136"/>
    </source>
</evidence>
<sequence>MSHKFGQQRLFGSIGFGTAAFIIGTIKNTISSNMADPSSSNLPFYPAFFGALFFWLTSAVVASKLAISNSKSQPIALSNIKVILQNGQILSFLIFIALFFGYAHAVTFSYEYWLLEEKLHASSLVLGMASLVGSLSDIPCYLLSGYFIRRFGHKIVLIFGMMTFTLRLFLFTVITAAWQIILVDVLYGITWGMNWSVICSYASVISPPSLEYTTMAVVQTTTHGIGWSTGALLGGHIFSVMGSEWMFRVTAVMVACAVVLYAIIVTCYHVKISRQSKQQTFKTQTKTADINGNNMCQNEMLYVDPGAV</sequence>
<dbReference type="InterPro" id="IPR024989">
    <property type="entry name" value="MFS_assoc_dom"/>
</dbReference>
<dbReference type="HOGENOM" id="CLU_013133_0_2_1"/>
<dbReference type="SUPFAM" id="SSF103473">
    <property type="entry name" value="MFS general substrate transporter"/>
    <property type="match status" value="1"/>
</dbReference>
<accession>F6YSN1</accession>
<dbReference type="InterPro" id="IPR051717">
    <property type="entry name" value="MFS_MFSD6"/>
</dbReference>
<evidence type="ECO:0000313" key="8">
    <source>
        <dbReference type="Ensembl" id="ENSCINP00000019316.3"/>
    </source>
</evidence>
<dbReference type="Gene3D" id="1.20.1250.20">
    <property type="entry name" value="MFS general substrate transporter like domains"/>
    <property type="match status" value="1"/>
</dbReference>
<dbReference type="Ensembl" id="ENSCINT00000019316.3">
    <property type="protein sequence ID" value="ENSCINP00000019316.3"/>
    <property type="gene ID" value="ENSCING00000009485.3"/>
</dbReference>
<dbReference type="GeneTree" id="ENSGT00530000063599"/>
<keyword evidence="5 6" id="KW-0472">Membrane</keyword>
<evidence type="ECO:0000256" key="3">
    <source>
        <dbReference type="ARBA" id="ARBA00022692"/>
    </source>
</evidence>
<organism evidence="8 9">
    <name type="scientific">Ciona intestinalis</name>
    <name type="common">Transparent sea squirt</name>
    <name type="synonym">Ascidia intestinalis</name>
    <dbReference type="NCBI Taxonomy" id="7719"/>
    <lineage>
        <taxon>Eukaryota</taxon>
        <taxon>Metazoa</taxon>
        <taxon>Chordata</taxon>
        <taxon>Tunicata</taxon>
        <taxon>Ascidiacea</taxon>
        <taxon>Phlebobranchia</taxon>
        <taxon>Cionidae</taxon>
        <taxon>Ciona</taxon>
    </lineage>
</organism>
<dbReference type="OMA" id="IAFPYWT"/>
<feature type="domain" description="Major facilitator superfamily (MFS) profile" evidence="7">
    <location>
        <begin position="89"/>
        <end position="308"/>
    </location>
</feature>
<proteinExistence type="inferred from homology"/>
<comment type="subcellular location">
    <subcellularLocation>
        <location evidence="1">Membrane</location>
        <topology evidence="1">Multi-pass membrane protein</topology>
    </subcellularLocation>
</comment>
<keyword evidence="9" id="KW-1185">Reference proteome</keyword>
<dbReference type="GO" id="GO:0022857">
    <property type="term" value="F:transmembrane transporter activity"/>
    <property type="evidence" value="ECO:0007669"/>
    <property type="project" value="InterPro"/>
</dbReference>
<reference evidence="8" key="2">
    <citation type="journal article" date="2008" name="Genome Biol.">
        <title>Improved genome assembly and evidence-based global gene model set for the chordate Ciona intestinalis: new insight into intron and operon populations.</title>
        <authorList>
            <person name="Satou Y."/>
            <person name="Mineta K."/>
            <person name="Ogasawara M."/>
            <person name="Sasakura Y."/>
            <person name="Shoguchi E."/>
            <person name="Ueno K."/>
            <person name="Yamada L."/>
            <person name="Matsumoto J."/>
            <person name="Wasserscheid J."/>
            <person name="Dewar K."/>
            <person name="Wiley G.B."/>
            <person name="Macmil S.L."/>
            <person name="Roe B.A."/>
            <person name="Zeller R.W."/>
            <person name="Hastings K.E."/>
            <person name="Lemaire P."/>
            <person name="Lindquist E."/>
            <person name="Endo T."/>
            <person name="Hotta K."/>
            <person name="Inaba K."/>
        </authorList>
    </citation>
    <scope>NUCLEOTIDE SEQUENCE [LARGE SCALE GENOMIC DNA]</scope>
    <source>
        <strain evidence="8">wild type</strain>
    </source>
</reference>
<dbReference type="AlphaFoldDB" id="F6YSN1"/>
<evidence type="ECO:0000256" key="2">
    <source>
        <dbReference type="ARBA" id="ARBA00005241"/>
    </source>
</evidence>
<dbReference type="PANTHER" id="PTHR16172:SF2">
    <property type="entry name" value="MAJOR FACILITATOR SUPERFAMILY DOMAIN-CONTAINING PROTEIN 6"/>
    <property type="match status" value="1"/>
</dbReference>
<feature type="transmembrane region" description="Helical" evidence="6">
    <location>
        <begin position="123"/>
        <end position="143"/>
    </location>
</feature>
<keyword evidence="4 6" id="KW-1133">Transmembrane helix</keyword>
<reference evidence="8" key="4">
    <citation type="submission" date="2025-09" db="UniProtKB">
        <authorList>
            <consortium name="Ensembl"/>
        </authorList>
    </citation>
    <scope>IDENTIFICATION</scope>
</reference>
<evidence type="ECO:0000259" key="7">
    <source>
        <dbReference type="PROSITE" id="PS50850"/>
    </source>
</evidence>